<comment type="caution">
    <text evidence="7">The sequence shown here is derived from an EMBL/GenBank/DDBJ whole genome shotgun (WGS) entry which is preliminary data.</text>
</comment>
<evidence type="ECO:0000256" key="2">
    <source>
        <dbReference type="ARBA" id="ARBA00022771"/>
    </source>
</evidence>
<proteinExistence type="predicted"/>
<keyword evidence="2 4" id="KW-0863">Zinc-finger</keyword>
<evidence type="ECO:0000256" key="1">
    <source>
        <dbReference type="ARBA" id="ARBA00022723"/>
    </source>
</evidence>
<dbReference type="Proteomes" id="UP001165160">
    <property type="component" value="Unassembled WGS sequence"/>
</dbReference>
<dbReference type="InterPro" id="IPR036443">
    <property type="entry name" value="Znf_RanBP2_sf"/>
</dbReference>
<reference evidence="8" key="1">
    <citation type="journal article" date="2023" name="Commun. Biol.">
        <title>Genome analysis of Parmales, the sister group of diatoms, reveals the evolutionary specialization of diatoms from phago-mixotrophs to photoautotrophs.</title>
        <authorList>
            <person name="Ban H."/>
            <person name="Sato S."/>
            <person name="Yoshikawa S."/>
            <person name="Yamada K."/>
            <person name="Nakamura Y."/>
            <person name="Ichinomiya M."/>
            <person name="Sato N."/>
            <person name="Blanc-Mathieu R."/>
            <person name="Endo H."/>
            <person name="Kuwata A."/>
            <person name="Ogata H."/>
        </authorList>
    </citation>
    <scope>NUCLEOTIDE SEQUENCE [LARGE SCALE GENOMIC DNA]</scope>
    <source>
        <strain evidence="8">NIES 3699</strain>
    </source>
</reference>
<accession>A0A9W7EMY0</accession>
<feature type="compositionally biased region" description="Basic residues" evidence="5">
    <location>
        <begin position="37"/>
        <end position="51"/>
    </location>
</feature>
<feature type="region of interest" description="Disordered" evidence="5">
    <location>
        <begin position="101"/>
        <end position="150"/>
    </location>
</feature>
<gene>
    <name evidence="7" type="ORF">TrVE_jg5155</name>
</gene>
<dbReference type="Gene3D" id="2.30.30.380">
    <property type="entry name" value="Zn-finger domain of Sec23/24"/>
    <property type="match status" value="1"/>
</dbReference>
<name>A0A9W7EMY0_9STRA</name>
<dbReference type="AlphaFoldDB" id="A0A9W7EMY0"/>
<keyword evidence="3" id="KW-0862">Zinc</keyword>
<feature type="domain" description="RanBP2-type" evidence="6">
    <location>
        <begin position="3"/>
        <end position="32"/>
    </location>
</feature>
<evidence type="ECO:0000259" key="6">
    <source>
        <dbReference type="PROSITE" id="PS50199"/>
    </source>
</evidence>
<dbReference type="PROSITE" id="PS50199">
    <property type="entry name" value="ZF_RANBP2_2"/>
    <property type="match status" value="1"/>
</dbReference>
<evidence type="ECO:0000256" key="5">
    <source>
        <dbReference type="SAM" id="MobiDB-lite"/>
    </source>
</evidence>
<feature type="region of interest" description="Disordered" evidence="5">
    <location>
        <begin position="29"/>
        <end position="78"/>
    </location>
</feature>
<feature type="compositionally biased region" description="Basic and acidic residues" evidence="5">
    <location>
        <begin position="52"/>
        <end position="66"/>
    </location>
</feature>
<dbReference type="PROSITE" id="PS01358">
    <property type="entry name" value="ZF_RANBP2_1"/>
    <property type="match status" value="1"/>
</dbReference>
<dbReference type="SUPFAM" id="SSF90209">
    <property type="entry name" value="Ran binding protein zinc finger-like"/>
    <property type="match status" value="1"/>
</dbReference>
<evidence type="ECO:0000313" key="7">
    <source>
        <dbReference type="EMBL" id="GMH84422.1"/>
    </source>
</evidence>
<evidence type="ECO:0000313" key="8">
    <source>
        <dbReference type="Proteomes" id="UP001165160"/>
    </source>
</evidence>
<keyword evidence="8" id="KW-1185">Reference proteome</keyword>
<feature type="region of interest" description="Disordered" evidence="5">
    <location>
        <begin position="394"/>
        <end position="418"/>
    </location>
</feature>
<dbReference type="EMBL" id="BRXX01000037">
    <property type="protein sequence ID" value="GMH84422.1"/>
    <property type="molecule type" value="Genomic_DNA"/>
</dbReference>
<feature type="compositionally biased region" description="Low complexity" evidence="5">
    <location>
        <begin position="101"/>
        <end position="111"/>
    </location>
</feature>
<evidence type="ECO:0000256" key="3">
    <source>
        <dbReference type="ARBA" id="ARBA00022833"/>
    </source>
</evidence>
<dbReference type="GO" id="GO:0008270">
    <property type="term" value="F:zinc ion binding"/>
    <property type="evidence" value="ECO:0007669"/>
    <property type="project" value="UniProtKB-KW"/>
</dbReference>
<keyword evidence="1" id="KW-0479">Metal-binding</keyword>
<dbReference type="Gene3D" id="3.30.40.220">
    <property type="match status" value="1"/>
</dbReference>
<protein>
    <recommendedName>
        <fullName evidence="6">RanBP2-type domain-containing protein</fullName>
    </recommendedName>
</protein>
<evidence type="ECO:0000256" key="4">
    <source>
        <dbReference type="PROSITE-ProRule" id="PRU00322"/>
    </source>
</evidence>
<organism evidence="7 8">
    <name type="scientific">Triparma verrucosa</name>
    <dbReference type="NCBI Taxonomy" id="1606542"/>
    <lineage>
        <taxon>Eukaryota</taxon>
        <taxon>Sar</taxon>
        <taxon>Stramenopiles</taxon>
        <taxon>Ochrophyta</taxon>
        <taxon>Bolidophyceae</taxon>
        <taxon>Parmales</taxon>
        <taxon>Triparmaceae</taxon>
        <taxon>Triparma</taxon>
    </lineage>
</organism>
<dbReference type="InterPro" id="IPR001876">
    <property type="entry name" value="Znf_RanBP2"/>
</dbReference>
<sequence>MADPAEWTCRTCTLVNEWASDKCLACERPRPHASTVKAKKTTPAKSKSKKVKVIELSDSKDSDKGKPKAKKKKLRQAKESTSGEVTILCYSCRHDPSHSKQSSLGSFLSSPPSRPPSKNQCSRCLKELHQASRGSSSTSSSTTGALPHIERLKSYKRQAKDGEVPFELTDSQAMEIMRRDCSLCGAGAGTNGQGITRLRIWPERLLPAREQCLKPYMGPFCVENCAAACSTCNQMKGARRMASFVFACRHLATKNCDPPRDFGLYPDVFSNNISKRSRSSYISNSSTHTKTHSLTNEEFNDITSKPCFYCKKEPSPSSDPPHYNGLDRLDSDDRVYSVDSVVSCCGDCNLMKYVHTVDFFLSHVKKVAEFNVGVEFTADSQFVKVKSVKDILREKANSKKPARSPIPRPPLKKVKAAD</sequence>